<organism evidence="1 2">
    <name type="scientific">Vibrio panuliri</name>
    <dbReference type="NCBI Taxonomy" id="1381081"/>
    <lineage>
        <taxon>Bacteria</taxon>
        <taxon>Pseudomonadati</taxon>
        <taxon>Pseudomonadota</taxon>
        <taxon>Gammaproteobacteria</taxon>
        <taxon>Vibrionales</taxon>
        <taxon>Vibrionaceae</taxon>
        <taxon>Vibrio</taxon>
    </lineage>
</organism>
<reference evidence="1 2" key="1">
    <citation type="submission" date="2016-09" db="EMBL/GenBank/DDBJ databases">
        <title>Genomic Taxonomy of the Vibrionaceae.</title>
        <authorList>
            <person name="Gonzalez-Castillo A."/>
            <person name="Gomez-Gil B."/>
            <person name="Enciso-Ibarra K."/>
        </authorList>
    </citation>
    <scope>NUCLEOTIDE SEQUENCE [LARGE SCALE GENOMIC DNA]</scope>
    <source>
        <strain evidence="1 2">CAIM 703</strain>
    </source>
</reference>
<proteinExistence type="predicted"/>
<dbReference type="AlphaFoldDB" id="A0A1Q9HE83"/>
<evidence type="ECO:0000313" key="1">
    <source>
        <dbReference type="EMBL" id="OLQ88019.1"/>
    </source>
</evidence>
<evidence type="ECO:0000313" key="2">
    <source>
        <dbReference type="Proteomes" id="UP000186313"/>
    </source>
</evidence>
<protein>
    <submittedName>
        <fullName evidence="1">Uncharacterized protein</fullName>
    </submittedName>
</protein>
<dbReference type="EMBL" id="MJMJ01000023">
    <property type="protein sequence ID" value="OLQ88019.1"/>
    <property type="molecule type" value="Genomic_DNA"/>
</dbReference>
<accession>A0A1Q9HE83</accession>
<dbReference type="Proteomes" id="UP000186313">
    <property type="component" value="Unassembled WGS sequence"/>
</dbReference>
<gene>
    <name evidence="1" type="ORF">BIY22_07545</name>
</gene>
<sequence>MPHRFRLKPEASMSIKRLNEFKRSSESDLIKLVIILDKLRGDRILSSSTKLRTYSKENLQSTFIEGVALKLDISRESLDNNTLSHYQKIDLENLLSELRIELTKTRNIESTLSWTKNNESAALFTLSIIRLVISNHKNSINELSFNDIENRLNTNKKTKIQFQLGGRKRETNEHHSELGMKLRKNELKAYFEIEEFNSIYYDLLDATEKYLISSKYNETSWMEKLIKECREEYSKLSSSRIESWDMSKNNNEELLSWICDNIKDKYNIQYITTPSTIKEKRLFIINNLYIISLLSDEFITKSNKGPIGNLKKLFSRKKTELNLEVKDSKGKKNILIEDEYWEKLKYISDNKSIKKTLYKIIDDAAAKVEMKASSNDSK</sequence>
<name>A0A1Q9HE83_9VIBR</name>
<comment type="caution">
    <text evidence="1">The sequence shown here is derived from an EMBL/GenBank/DDBJ whole genome shotgun (WGS) entry which is preliminary data.</text>
</comment>